<dbReference type="RefSeq" id="WP_039978733.1">
    <property type="nucleotide sequence ID" value="NZ_BAOJ01000005.1"/>
</dbReference>
<protein>
    <submittedName>
        <fullName evidence="6">DUF490 domain-containing protein</fullName>
    </submittedName>
</protein>
<name>A0A511QAQ2_9VIBR</name>
<keyword evidence="3" id="KW-1133">Transmembrane helix</keyword>
<dbReference type="OrthoDB" id="5555605at2"/>
<evidence type="ECO:0000259" key="5">
    <source>
        <dbReference type="Pfam" id="PF04357"/>
    </source>
</evidence>
<dbReference type="Proteomes" id="UP000321922">
    <property type="component" value="Unassembled WGS sequence"/>
</dbReference>
<accession>A0A511QAQ2</accession>
<evidence type="ECO:0000256" key="2">
    <source>
        <dbReference type="ARBA" id="ARBA00022692"/>
    </source>
</evidence>
<dbReference type="Pfam" id="PF04357">
    <property type="entry name" value="TamB"/>
    <property type="match status" value="1"/>
</dbReference>
<evidence type="ECO:0000256" key="3">
    <source>
        <dbReference type="ARBA" id="ARBA00022989"/>
    </source>
</evidence>
<evidence type="ECO:0000313" key="7">
    <source>
        <dbReference type="Proteomes" id="UP000321922"/>
    </source>
</evidence>
<dbReference type="GO" id="GO:0009306">
    <property type="term" value="P:protein secretion"/>
    <property type="evidence" value="ECO:0007669"/>
    <property type="project" value="InterPro"/>
</dbReference>
<dbReference type="PANTHER" id="PTHR36985">
    <property type="entry name" value="TRANSLOCATION AND ASSEMBLY MODULE SUBUNIT TAMB"/>
    <property type="match status" value="1"/>
</dbReference>
<dbReference type="InterPro" id="IPR007452">
    <property type="entry name" value="TamB_C"/>
</dbReference>
<evidence type="ECO:0000313" key="6">
    <source>
        <dbReference type="EMBL" id="GEM74317.1"/>
    </source>
</evidence>
<keyword evidence="4" id="KW-0472">Membrane</keyword>
<feature type="domain" description="Translocation and assembly module TamB C-terminal" evidence="5">
    <location>
        <begin position="920"/>
        <end position="1254"/>
    </location>
</feature>
<dbReference type="AlphaFoldDB" id="A0A511QAQ2"/>
<dbReference type="GO" id="GO:0097347">
    <property type="term" value="C:TAM protein secretion complex"/>
    <property type="evidence" value="ECO:0007669"/>
    <property type="project" value="TreeGrafter"/>
</dbReference>
<reference evidence="6 7" key="1">
    <citation type="submission" date="2019-07" db="EMBL/GenBank/DDBJ databases">
        <title>Whole genome shotgun sequence of Vibrio sagamiensis NBRC 104589.</title>
        <authorList>
            <person name="Hosoyama A."/>
            <person name="Uohara A."/>
            <person name="Ohji S."/>
            <person name="Ichikawa N."/>
        </authorList>
    </citation>
    <scope>NUCLEOTIDE SEQUENCE [LARGE SCALE GENOMIC DNA]</scope>
    <source>
        <strain evidence="6 7">NBRC 104589</strain>
    </source>
</reference>
<comment type="subcellular location">
    <subcellularLocation>
        <location evidence="1">Membrane</location>
        <topology evidence="1">Single-pass membrane protein</topology>
    </subcellularLocation>
</comment>
<keyword evidence="7" id="KW-1185">Reference proteome</keyword>
<gene>
    <name evidence="6" type="ORF">VSA01S_04290</name>
</gene>
<dbReference type="EMBL" id="BJXJ01000002">
    <property type="protein sequence ID" value="GEM74317.1"/>
    <property type="molecule type" value="Genomic_DNA"/>
</dbReference>
<sequence length="1255" mass="136466">MMTLSFKWMKWFSFALLSLILFLSICLGVGLFTQSGLQLVLWGTEKILPQLKVEQAQGALFPGFSLNNVTFLDDSLHINAKADRVTLAIDAQCLLNIRVCINEVTLQGVDFQVSELPEQESLVEEKPPTQRVSSPLPIFVNKVNLNEVSLNILGNKIDWQDFSTALSIQGDRLVVEPTMLNVINVSLPAKSHTSPNTSSNVAVTSGGATKQIVLPEIWLPLKIKLQRLDINDFQLNGQTPFTVNHLGIEAEAGGDKVNVRNLELKMPEIDAELSTQLTLSANYPLQAQVDGLIKQANVKGQKLALSVSGSVADLEIQASLTEVATAEIHAQLQPLKPDVPFELTLNKVKAQWPLVGKSDYQFSLSNVEAKGSLNDYSLSLQGEALGKDIPAVGVNVKGTGSLEQIDLESIVINALGGELSGDVMVNWHAPLNWQADLNLAHIQPGLQWKDIEGNLNGQLKTSGSLTSQGGWQVSLPMLDIDGVLRGYPLNIKGQLEAIDKTGKTESIHLNTRGLTLSHGPNLLQVTGKIDNDILMDLEVKFLDLAKTIPDLAGNMVGTIAIRGNVKQPQADLDVSLNKLKWQEQLQIASAVLTGNVAPFPNPKANLNLVVKNIFYDGQHVQRTDVSLSGDEQSHKLIWDLTSEKLASHVEIEGRLKQKPELIWDGSIQRLALGTPQGPWVLEKPTQITANIDKQLVDVQANCWLQAESKICLTQDVTLGKKGEVALAISNFNFDQIDNFLPKETQLHGALDADIYAKWAPETKPELNAIITIPEGKVVQKLDEPITIKWNEINLKAKLAEDKLTTKWLLDVTDNGAISGDLMLNNVSTDDATIGGQVSVSTFNLDFLSPLLGEFSEMKASLDSDLALSGDIMHPKINGHVTLNQLKLQGEVTPIDINSGQMVLDFKGHQAELNVDIITPDGKLSVDGAADWQDLYNWHSSAHVFAKELKVDLSPIGKAIVEPNMTINIQPNIAKIDGKIHLPWGRILIDELPPSAVKVSSDTVILSANVRPLNNTAKLPFKVVTDVDIDIGKDFEFSAFGLNGNLQGKLNVTQKDKGPFIVGEVNIIDGSYRSFGQDLQIEKGKILMNGPVDQPYIAIKAIRNPDNTQDDVIAGINVTGPANEPKVEVFSQPAMSQANALSYLLRGQKLDAESGDNAMTTALIGLSLAQSGQVVGQIGEAFGVEDLQLDTAGVGDDSQVTVSGYILPGLQVKYGVGIFNSLGEFTVRYRLLKDLYVEAVSGVDSAVDLLYQFDFN</sequence>
<evidence type="ECO:0000256" key="4">
    <source>
        <dbReference type="ARBA" id="ARBA00023136"/>
    </source>
</evidence>
<evidence type="ECO:0000256" key="1">
    <source>
        <dbReference type="ARBA" id="ARBA00004167"/>
    </source>
</evidence>
<organism evidence="6 7">
    <name type="scientific">Vibrio sagamiensis NBRC 104589</name>
    <dbReference type="NCBI Taxonomy" id="1219064"/>
    <lineage>
        <taxon>Bacteria</taxon>
        <taxon>Pseudomonadati</taxon>
        <taxon>Pseudomonadota</taxon>
        <taxon>Gammaproteobacteria</taxon>
        <taxon>Vibrionales</taxon>
        <taxon>Vibrionaceae</taxon>
        <taxon>Vibrio</taxon>
    </lineage>
</organism>
<dbReference type="PANTHER" id="PTHR36985:SF1">
    <property type="entry name" value="TRANSLOCATION AND ASSEMBLY MODULE SUBUNIT TAMB"/>
    <property type="match status" value="1"/>
</dbReference>
<comment type="caution">
    <text evidence="6">The sequence shown here is derived from an EMBL/GenBank/DDBJ whole genome shotgun (WGS) entry which is preliminary data.</text>
</comment>
<proteinExistence type="predicted"/>
<keyword evidence="2" id="KW-0812">Transmembrane</keyword>
<dbReference type="GO" id="GO:0005886">
    <property type="term" value="C:plasma membrane"/>
    <property type="evidence" value="ECO:0007669"/>
    <property type="project" value="InterPro"/>
</dbReference>